<reference evidence="1 2" key="1">
    <citation type="submission" date="2014-09" db="EMBL/GenBank/DDBJ databases">
        <authorList>
            <person name="Ellenberger Sabrina"/>
        </authorList>
    </citation>
    <scope>NUCLEOTIDE SEQUENCE [LARGE SCALE GENOMIC DNA]</scope>
    <source>
        <strain evidence="1 2">CBS 412.66</strain>
    </source>
</reference>
<dbReference type="OrthoDB" id="5835829at2759"/>
<dbReference type="Proteomes" id="UP000054107">
    <property type="component" value="Unassembled WGS sequence"/>
</dbReference>
<protein>
    <submittedName>
        <fullName evidence="1">Uncharacterized protein</fullName>
    </submittedName>
</protein>
<dbReference type="EMBL" id="LN733737">
    <property type="protein sequence ID" value="CEP17904.1"/>
    <property type="molecule type" value="Genomic_DNA"/>
</dbReference>
<sequence length="102" mass="11856">MACQHLKDNWKNSLKIVNNVSGFEPFRPHGSLVEMVEPIMSKSYPDLTQEHKQFLDTHDKVAYTGVRTALYPFYGDQVSNAYMMRSQRLGVQSRNPSHRSRR</sequence>
<dbReference type="STRING" id="35722.A0A0B7NSD4"/>
<gene>
    <name evidence="1" type="primary">PARPA_12204.1 scaffold 44939</name>
</gene>
<keyword evidence="2" id="KW-1185">Reference proteome</keyword>
<evidence type="ECO:0000313" key="1">
    <source>
        <dbReference type="EMBL" id="CEP17904.1"/>
    </source>
</evidence>
<evidence type="ECO:0000313" key="2">
    <source>
        <dbReference type="Proteomes" id="UP000054107"/>
    </source>
</evidence>
<name>A0A0B7NSD4_9FUNG</name>
<dbReference type="AlphaFoldDB" id="A0A0B7NSD4"/>
<accession>A0A0B7NSD4</accession>
<organism evidence="1 2">
    <name type="scientific">Parasitella parasitica</name>
    <dbReference type="NCBI Taxonomy" id="35722"/>
    <lineage>
        <taxon>Eukaryota</taxon>
        <taxon>Fungi</taxon>
        <taxon>Fungi incertae sedis</taxon>
        <taxon>Mucoromycota</taxon>
        <taxon>Mucoromycotina</taxon>
        <taxon>Mucoromycetes</taxon>
        <taxon>Mucorales</taxon>
        <taxon>Mucorineae</taxon>
        <taxon>Mucoraceae</taxon>
        <taxon>Parasitella</taxon>
    </lineage>
</organism>
<proteinExistence type="predicted"/>